<dbReference type="AlphaFoldDB" id="A0A399NTC9"/>
<gene>
    <name evidence="2" type="ORF">DZF93_20420</name>
</gene>
<evidence type="ECO:0000313" key="3">
    <source>
        <dbReference type="Proteomes" id="UP000266634"/>
    </source>
</evidence>
<proteinExistence type="predicted"/>
<reference evidence="2 3" key="1">
    <citation type="submission" date="2018-08" db="EMBL/GenBank/DDBJ databases">
        <title>Genome Sequence of Clavibacter michiganensis Subspecies type strains, and the Atypical Peach-Colored Strains Isolated from Tomato.</title>
        <authorList>
            <person name="Osdaghi E."/>
            <person name="Portier P."/>
            <person name="Briand M."/>
            <person name="Jacques M.-A."/>
        </authorList>
    </citation>
    <scope>NUCLEOTIDE SEQUENCE [LARGE SCALE GENOMIC DNA]</scope>
    <source>
        <strain evidence="2 3">CFBP 6488</strain>
    </source>
</reference>
<name>A0A399NTC9_9MICO</name>
<evidence type="ECO:0000256" key="1">
    <source>
        <dbReference type="SAM" id="Phobius"/>
    </source>
</evidence>
<sequence length="37" mass="3926">APLIDAPKRRNRLGLIIVAVVVVLAVVAAASRRTGWC</sequence>
<feature type="transmembrane region" description="Helical" evidence="1">
    <location>
        <begin position="12"/>
        <end position="31"/>
    </location>
</feature>
<organism evidence="2 3">
    <name type="scientific">Clavibacter michiganensis subsp. insidiosus</name>
    <dbReference type="NCBI Taxonomy" id="33014"/>
    <lineage>
        <taxon>Bacteria</taxon>
        <taxon>Bacillati</taxon>
        <taxon>Actinomycetota</taxon>
        <taxon>Actinomycetes</taxon>
        <taxon>Micrococcales</taxon>
        <taxon>Microbacteriaceae</taxon>
        <taxon>Clavibacter</taxon>
    </lineage>
</organism>
<accession>A0A399NTC9</accession>
<protein>
    <submittedName>
        <fullName evidence="2">Methionine ABC transporter substrate-binding protein</fullName>
    </submittedName>
</protein>
<keyword evidence="1" id="KW-1133">Transmembrane helix</keyword>
<comment type="caution">
    <text evidence="2">The sequence shown here is derived from an EMBL/GenBank/DDBJ whole genome shotgun (WGS) entry which is preliminary data.</text>
</comment>
<dbReference type="Proteomes" id="UP000266634">
    <property type="component" value="Unassembled WGS sequence"/>
</dbReference>
<feature type="non-terminal residue" evidence="2">
    <location>
        <position position="1"/>
    </location>
</feature>
<keyword evidence="1" id="KW-0812">Transmembrane</keyword>
<evidence type="ECO:0000313" key="2">
    <source>
        <dbReference type="EMBL" id="RII96997.1"/>
    </source>
</evidence>
<keyword evidence="1" id="KW-0472">Membrane</keyword>
<dbReference type="EMBL" id="QWEA01001702">
    <property type="protein sequence ID" value="RII96997.1"/>
    <property type="molecule type" value="Genomic_DNA"/>
</dbReference>